<dbReference type="RefSeq" id="WP_245119198.1">
    <property type="nucleotide sequence ID" value="NZ_CP095061.1"/>
</dbReference>
<reference evidence="1" key="1">
    <citation type="submission" date="2022-04" db="EMBL/GenBank/DDBJ databases">
        <title>Hymenobacter sp. isolated from the air.</title>
        <authorList>
            <person name="Won M."/>
            <person name="Lee C.-M."/>
            <person name="Woen H.-Y."/>
            <person name="Kwon S.-W."/>
        </authorList>
    </citation>
    <scope>NUCLEOTIDE SEQUENCE</scope>
    <source>
        <strain evidence="1">5420S-77</strain>
    </source>
</reference>
<keyword evidence="2" id="KW-1185">Reference proteome</keyword>
<sequence length="125" mass="14341">MKSYTEDGLLPNFRVSYTLYSIEEGGRKTPANQHIRWDFMYDDSAIATHTFMIWPEILHPDGELLTDGYVPMHGLADMFIVFSRSRAFHQQHVKPGLRGYFVEGSRRVAVCEVVAILNLHSTPLQ</sequence>
<name>A0ABY4G2T6_9BACT</name>
<organism evidence="1 2">
    <name type="scientific">Hymenobacter volaticus</name>
    <dbReference type="NCBI Taxonomy" id="2932254"/>
    <lineage>
        <taxon>Bacteria</taxon>
        <taxon>Pseudomonadati</taxon>
        <taxon>Bacteroidota</taxon>
        <taxon>Cytophagia</taxon>
        <taxon>Cytophagales</taxon>
        <taxon>Hymenobacteraceae</taxon>
        <taxon>Hymenobacter</taxon>
    </lineage>
</organism>
<dbReference type="EMBL" id="CP095061">
    <property type="protein sequence ID" value="UOQ65189.1"/>
    <property type="molecule type" value="Genomic_DNA"/>
</dbReference>
<dbReference type="Proteomes" id="UP000830401">
    <property type="component" value="Chromosome"/>
</dbReference>
<evidence type="ECO:0000313" key="1">
    <source>
        <dbReference type="EMBL" id="UOQ65189.1"/>
    </source>
</evidence>
<proteinExistence type="predicted"/>
<gene>
    <name evidence="1" type="ORF">MUN86_16730</name>
</gene>
<protein>
    <submittedName>
        <fullName evidence="1">Uncharacterized protein</fullName>
    </submittedName>
</protein>
<evidence type="ECO:0000313" key="2">
    <source>
        <dbReference type="Proteomes" id="UP000830401"/>
    </source>
</evidence>
<accession>A0ABY4G2T6</accession>
<dbReference type="Gene3D" id="2.40.30.10">
    <property type="entry name" value="Translation factors"/>
    <property type="match status" value="1"/>
</dbReference>